<dbReference type="InterPro" id="IPR001045">
    <property type="entry name" value="Spermi_synthase"/>
</dbReference>
<evidence type="ECO:0000256" key="4">
    <source>
        <dbReference type="ARBA" id="ARBA00023115"/>
    </source>
</evidence>
<evidence type="ECO:0000313" key="8">
    <source>
        <dbReference type="EMBL" id="MBO9150787.1"/>
    </source>
</evidence>
<comment type="subcellular location">
    <subcellularLocation>
        <location evidence="5">Cell membrane</location>
        <topology evidence="5">Multi-pass membrane protein</topology>
    </subcellularLocation>
</comment>
<comment type="pathway">
    <text evidence="5">Amine and polyamine biosynthesis; spermidine biosynthesis; spermidine from putrescine: step 1/1.</text>
</comment>
<feature type="transmembrane region" description="Helical" evidence="5">
    <location>
        <begin position="37"/>
        <end position="55"/>
    </location>
</feature>
<comment type="similarity">
    <text evidence="1 5">Belongs to the spermidine/spermine synthase family.</text>
</comment>
<protein>
    <recommendedName>
        <fullName evidence="5">Polyamine aminopropyltransferase</fullName>
    </recommendedName>
    <alternativeName>
        <fullName evidence="5">Putrescine aminopropyltransferase</fullName>
        <shortName evidence="5">PAPT</shortName>
    </alternativeName>
    <alternativeName>
        <fullName evidence="5">Spermidine synthase</fullName>
        <shortName evidence="5">SPDS</shortName>
        <shortName evidence="5">SPDSY</shortName>
        <ecNumber evidence="5">2.5.1.16</ecNumber>
    </alternativeName>
</protein>
<feature type="binding site" evidence="5">
    <location>
        <position position="234"/>
    </location>
    <ligand>
        <name>S-methyl-5'-thioadenosine</name>
        <dbReference type="ChEBI" id="CHEBI:17509"/>
    </ligand>
</feature>
<evidence type="ECO:0000259" key="7">
    <source>
        <dbReference type="PROSITE" id="PS51006"/>
    </source>
</evidence>
<keyword evidence="5" id="KW-0472">Membrane</keyword>
<feature type="binding site" evidence="5">
    <location>
        <position position="264"/>
    </location>
    <ligand>
        <name>spermidine</name>
        <dbReference type="ChEBI" id="CHEBI:57834"/>
    </ligand>
</feature>
<feature type="transmembrane region" description="Helical" evidence="5">
    <location>
        <begin position="95"/>
        <end position="118"/>
    </location>
</feature>
<feature type="domain" description="PABS" evidence="7">
    <location>
        <begin position="199"/>
        <end position="439"/>
    </location>
</feature>
<feature type="transmembrane region" description="Helical" evidence="5">
    <location>
        <begin position="67"/>
        <end position="89"/>
    </location>
</feature>
<keyword evidence="3 5" id="KW-0745">Spermidine biosynthesis</keyword>
<dbReference type="NCBIfam" id="NF037959">
    <property type="entry name" value="MFS_SpdSyn"/>
    <property type="match status" value="1"/>
</dbReference>
<comment type="catalytic activity">
    <reaction evidence="5">
        <text>S-adenosyl 3-(methylsulfanyl)propylamine + putrescine = S-methyl-5'-thioadenosine + spermidine + H(+)</text>
        <dbReference type="Rhea" id="RHEA:12721"/>
        <dbReference type="ChEBI" id="CHEBI:15378"/>
        <dbReference type="ChEBI" id="CHEBI:17509"/>
        <dbReference type="ChEBI" id="CHEBI:57443"/>
        <dbReference type="ChEBI" id="CHEBI:57834"/>
        <dbReference type="ChEBI" id="CHEBI:326268"/>
        <dbReference type="EC" id="2.5.1.16"/>
    </reaction>
</comment>
<evidence type="ECO:0000256" key="2">
    <source>
        <dbReference type="ARBA" id="ARBA00022679"/>
    </source>
</evidence>
<dbReference type="CDD" id="cd02440">
    <property type="entry name" value="AdoMet_MTases"/>
    <property type="match status" value="1"/>
</dbReference>
<feature type="binding site" evidence="5">
    <location>
        <position position="288"/>
    </location>
    <ligand>
        <name>spermidine</name>
        <dbReference type="ChEBI" id="CHEBI:57834"/>
    </ligand>
</feature>
<comment type="caution">
    <text evidence="5">Lacks conserved residue(s) required for the propagation of feature annotation.</text>
</comment>
<feature type="transmembrane region" description="Helical" evidence="5">
    <location>
        <begin position="191"/>
        <end position="209"/>
    </location>
</feature>
<name>A0ABS3Y7Y2_9BACT</name>
<dbReference type="InterPro" id="IPR029063">
    <property type="entry name" value="SAM-dependent_MTases_sf"/>
</dbReference>
<dbReference type="RefSeq" id="WP_209142377.1">
    <property type="nucleotide sequence ID" value="NZ_JAGHKP010000001.1"/>
</dbReference>
<dbReference type="GO" id="GO:0004766">
    <property type="term" value="F:spermidine synthase activity"/>
    <property type="evidence" value="ECO:0007669"/>
    <property type="project" value="UniProtKB-EC"/>
</dbReference>
<comment type="subunit">
    <text evidence="5">Homodimer or homotetramer.</text>
</comment>
<organism evidence="8 9">
    <name type="scientific">Chitinophaga chungangae</name>
    <dbReference type="NCBI Taxonomy" id="2821488"/>
    <lineage>
        <taxon>Bacteria</taxon>
        <taxon>Pseudomonadati</taxon>
        <taxon>Bacteroidota</taxon>
        <taxon>Chitinophagia</taxon>
        <taxon>Chitinophagales</taxon>
        <taxon>Chitinophagaceae</taxon>
        <taxon>Chitinophaga</taxon>
    </lineage>
</organism>
<gene>
    <name evidence="5" type="primary">speE</name>
    <name evidence="8" type="ORF">J7I43_01095</name>
</gene>
<dbReference type="InterPro" id="IPR030373">
    <property type="entry name" value="PABS_CS"/>
</dbReference>
<keyword evidence="5" id="KW-0812">Transmembrane</keyword>
<dbReference type="Pfam" id="PF01564">
    <property type="entry name" value="Spermine_synth"/>
    <property type="match status" value="1"/>
</dbReference>
<evidence type="ECO:0000256" key="5">
    <source>
        <dbReference type="HAMAP-Rule" id="MF_00198"/>
    </source>
</evidence>
<dbReference type="Gene3D" id="3.40.50.150">
    <property type="entry name" value="Vaccinia Virus protein VP39"/>
    <property type="match status" value="1"/>
</dbReference>
<comment type="function">
    <text evidence="5">Catalyzes the irreversible transfer of a propylamine group from the amino donor S-adenosylmethioninamine (decarboxy-AdoMet) to putrescine (1,4-diaminobutane) to yield spermidine.</text>
</comment>
<dbReference type="NCBIfam" id="NF002956">
    <property type="entry name" value="PRK03612.1"/>
    <property type="match status" value="1"/>
</dbReference>
<feature type="transmembrane region" description="Helical" evidence="5">
    <location>
        <begin position="159"/>
        <end position="179"/>
    </location>
</feature>
<dbReference type="InterPro" id="IPR030374">
    <property type="entry name" value="PABS"/>
</dbReference>
<sequence>MHLLLLLSVFVIATCGLIYELVAGTLASYLLGDSVTQFSTIIGAYLFSMGIGAFFSRYFTRNLLSWFIQLEILVGFVGGVSSCLLFMLFDQVASFRLILYLLVGITGTLVGLEIPLLMNILKNRMEFQDLVSKVFTFDYIGALLASIIFPLMLVPQLGLMRTSFFFGILNVAVAMVVLVKFRKEVKWARYLTFQSVIVILLLTAGFAYADRLMHMAESLAFNEQVIFSKSSPYQRIVLTRNKDDLRLYLNGNLQFSARDEYRYHEALVHPPMMCHQQPANVLILGGGDGLAAREVLKYPSVRQVTLVDLDPAVTELFTGNKMLEKLNQGSLRHPKLKVENEDAFQWLRHQNKTFDVVIIDFPDPSSYSVGKLYTNTFYRLLRGVLTTESTVVVQCTSPFVAPQSFWCINTTLQQSGYATLPYHCYVPSFGEWGYIMASPGNVADKGLPLPQHLRSFSREAFAQMSFFAEDMRAVNLPVNKLNNQALVHFFEKEWAVYQ</sequence>
<proteinExistence type="inferred from homology"/>
<keyword evidence="4 5" id="KW-0620">Polyamine biosynthesis</keyword>
<evidence type="ECO:0000256" key="1">
    <source>
        <dbReference type="ARBA" id="ARBA00007867"/>
    </source>
</evidence>
<keyword evidence="5" id="KW-1003">Cell membrane</keyword>
<feature type="transmembrane region" description="Helical" evidence="5">
    <location>
        <begin position="130"/>
        <end position="153"/>
    </location>
</feature>
<dbReference type="EMBL" id="JAGHKP010000001">
    <property type="protein sequence ID" value="MBO9150787.1"/>
    <property type="molecule type" value="Genomic_DNA"/>
</dbReference>
<feature type="binding site" evidence="5">
    <location>
        <begin position="342"/>
        <end position="343"/>
    </location>
    <ligand>
        <name>S-methyl-5'-thioadenosine</name>
        <dbReference type="ChEBI" id="CHEBI:17509"/>
    </ligand>
</feature>
<evidence type="ECO:0000256" key="3">
    <source>
        <dbReference type="ARBA" id="ARBA00023066"/>
    </source>
</evidence>
<comment type="caution">
    <text evidence="8">The sequence shown here is derived from an EMBL/GenBank/DDBJ whole genome shotgun (WGS) entry which is preliminary data.</text>
</comment>
<dbReference type="PANTHER" id="PTHR43317:SF1">
    <property type="entry name" value="THERMOSPERMINE SYNTHASE ACAULIS5"/>
    <property type="match status" value="1"/>
</dbReference>
<dbReference type="HAMAP" id="MF_00198">
    <property type="entry name" value="Spermidine_synth"/>
    <property type="match status" value="1"/>
</dbReference>
<evidence type="ECO:0000313" key="9">
    <source>
        <dbReference type="Proteomes" id="UP000679126"/>
    </source>
</evidence>
<dbReference type="PROSITE" id="PS51006">
    <property type="entry name" value="PABS_2"/>
    <property type="match status" value="1"/>
</dbReference>
<keyword evidence="2 5" id="KW-0808">Transferase</keyword>
<feature type="active site" description="Proton acceptor" evidence="5 6">
    <location>
        <position position="360"/>
    </location>
</feature>
<feature type="binding site" evidence="5">
    <location>
        <position position="308"/>
    </location>
    <ligand>
        <name>S-methyl-5'-thioadenosine</name>
        <dbReference type="ChEBI" id="CHEBI:17509"/>
    </ligand>
</feature>
<dbReference type="PANTHER" id="PTHR43317">
    <property type="entry name" value="THERMOSPERMINE SYNTHASE ACAULIS5"/>
    <property type="match status" value="1"/>
</dbReference>
<accession>A0ABS3Y7Y2</accession>
<dbReference type="Proteomes" id="UP000679126">
    <property type="component" value="Unassembled WGS sequence"/>
</dbReference>
<reference evidence="9" key="1">
    <citation type="submission" date="2021-03" db="EMBL/GenBank/DDBJ databases">
        <title>Assistant Professor.</title>
        <authorList>
            <person name="Huq M.A."/>
        </authorList>
    </citation>
    <scope>NUCLEOTIDE SEQUENCE [LARGE SCALE GENOMIC DNA]</scope>
    <source>
        <strain evidence="9">MAH-28</strain>
    </source>
</reference>
<dbReference type="EC" id="2.5.1.16" evidence="5"/>
<dbReference type="PROSITE" id="PS01330">
    <property type="entry name" value="PABS_1"/>
    <property type="match status" value="1"/>
</dbReference>
<keyword evidence="5" id="KW-1133">Transmembrane helix</keyword>
<keyword evidence="9" id="KW-1185">Reference proteome</keyword>
<dbReference type="SUPFAM" id="SSF53335">
    <property type="entry name" value="S-adenosyl-L-methionine-dependent methyltransferases"/>
    <property type="match status" value="1"/>
</dbReference>
<evidence type="ECO:0000256" key="6">
    <source>
        <dbReference type="PROSITE-ProRule" id="PRU00354"/>
    </source>
</evidence>